<evidence type="ECO:0000256" key="4">
    <source>
        <dbReference type="ARBA" id="ARBA00022679"/>
    </source>
</evidence>
<dbReference type="PANTHER" id="PTHR10196:SF69">
    <property type="entry name" value="GLYCEROL KINASE"/>
    <property type="match status" value="1"/>
</dbReference>
<evidence type="ECO:0000256" key="7">
    <source>
        <dbReference type="ARBA" id="ARBA00022840"/>
    </source>
</evidence>
<dbReference type="Pfam" id="PF00370">
    <property type="entry name" value="FGGY_N"/>
    <property type="match status" value="1"/>
</dbReference>
<keyword evidence="13" id="KW-1185">Reference proteome</keyword>
<dbReference type="Proteomes" id="UP001556367">
    <property type="component" value="Unassembled WGS sequence"/>
</dbReference>
<dbReference type="SUPFAM" id="SSF53067">
    <property type="entry name" value="Actin-like ATPase domain"/>
    <property type="match status" value="2"/>
</dbReference>
<dbReference type="InterPro" id="IPR018484">
    <property type="entry name" value="FGGY_N"/>
</dbReference>
<keyword evidence="5" id="KW-0547">Nucleotide-binding</keyword>
<evidence type="ECO:0000256" key="1">
    <source>
        <dbReference type="ARBA" id="ARBA00005190"/>
    </source>
</evidence>
<comment type="caution">
    <text evidence="12">The sequence shown here is derived from an EMBL/GenBank/DDBJ whole genome shotgun (WGS) entry which is preliminary data.</text>
</comment>
<feature type="domain" description="Carbohydrate kinase FGGY C-terminal" evidence="11">
    <location>
        <begin position="254"/>
        <end position="432"/>
    </location>
</feature>
<sequence length="523" mass="57044">MQRKFSSLRSSVLTRLAKHSRRTDGLRRVSKSLVLRTNAKPPLPGVARRAKHYAEPSFGPIHGPRMLSLITSINWRRLVSKSSQASSRRARRVLRRCAKCESTIIGASIRCNGSRMPHSTGLPLSTYFSGIKLRWMIDNYPEVAQSHEADDLLFGTVESWVVYNLAGGTKTGLHISDLTNASRTLLLNTRTLKWEPCLLDFFGFRQSILPRLVSTSEVYGKIDAGMLAGVPIGGLVGDQQGALVGNKCLHQGEAKCTYGTGAFLLFCTGGDIVKSEHGLLSTIAYQAGPDAKPVYALEGSIAVAGSAIKWLRDSMSLISSAAEVNDLAAKEPTTGGVYFVTAFSGLLAPYWDPGAAGLIIGLSQYTNPSHIARATLEANAFQTRAIIESMKLDSGKDLKHLKVDGGMTNGDLAMQVLADIGGFGVIRPEMREYGPFLISQPWALILECHYRSTALGSALLAGSAIKLFGWDLNKPETLAEVNTRGSREFTPSMEESLRSKKWEGWQRAVKRSRNWEEGVDEQA</sequence>
<comment type="similarity">
    <text evidence="2 9">Belongs to the FGGY kinase family.</text>
</comment>
<dbReference type="InterPro" id="IPR018483">
    <property type="entry name" value="Carb_kinase_FGGY_CS"/>
</dbReference>
<evidence type="ECO:0000256" key="6">
    <source>
        <dbReference type="ARBA" id="ARBA00022777"/>
    </source>
</evidence>
<dbReference type="InterPro" id="IPR043129">
    <property type="entry name" value="ATPase_NBD"/>
</dbReference>
<dbReference type="PROSITE" id="PS00933">
    <property type="entry name" value="FGGY_KINASES_1"/>
    <property type="match status" value="1"/>
</dbReference>
<dbReference type="Pfam" id="PF02782">
    <property type="entry name" value="FGGY_C"/>
    <property type="match status" value="1"/>
</dbReference>
<dbReference type="Gene3D" id="3.30.420.40">
    <property type="match status" value="3"/>
</dbReference>
<dbReference type="EMBL" id="JASNQZ010000007">
    <property type="protein sequence ID" value="KAL0955294.1"/>
    <property type="molecule type" value="Genomic_DNA"/>
</dbReference>
<protein>
    <recommendedName>
        <fullName evidence="3">glycerol kinase</fullName>
        <ecNumber evidence="3">2.7.1.30</ecNumber>
    </recommendedName>
    <alternativeName>
        <fullName evidence="8">ATP:glycerol 3-phosphotransferase</fullName>
    </alternativeName>
</protein>
<dbReference type="EC" id="2.7.1.30" evidence="3"/>
<evidence type="ECO:0000256" key="2">
    <source>
        <dbReference type="ARBA" id="ARBA00009156"/>
    </source>
</evidence>
<dbReference type="PANTHER" id="PTHR10196">
    <property type="entry name" value="SUGAR KINASE"/>
    <property type="match status" value="1"/>
</dbReference>
<dbReference type="PROSITE" id="PS00445">
    <property type="entry name" value="FGGY_KINASES_2"/>
    <property type="match status" value="1"/>
</dbReference>
<keyword evidence="7" id="KW-0067">ATP-binding</keyword>
<organism evidence="12 13">
    <name type="scientific">Hohenbuehelia grisea</name>
    <dbReference type="NCBI Taxonomy" id="104357"/>
    <lineage>
        <taxon>Eukaryota</taxon>
        <taxon>Fungi</taxon>
        <taxon>Dikarya</taxon>
        <taxon>Basidiomycota</taxon>
        <taxon>Agaricomycotina</taxon>
        <taxon>Agaricomycetes</taxon>
        <taxon>Agaricomycetidae</taxon>
        <taxon>Agaricales</taxon>
        <taxon>Pleurotineae</taxon>
        <taxon>Pleurotaceae</taxon>
        <taxon>Hohenbuehelia</taxon>
    </lineage>
</organism>
<evidence type="ECO:0000313" key="12">
    <source>
        <dbReference type="EMBL" id="KAL0955294.1"/>
    </source>
</evidence>
<evidence type="ECO:0000259" key="11">
    <source>
        <dbReference type="Pfam" id="PF02782"/>
    </source>
</evidence>
<feature type="domain" description="Carbohydrate kinase FGGY N-terminal" evidence="10">
    <location>
        <begin position="97"/>
        <end position="245"/>
    </location>
</feature>
<proteinExistence type="inferred from homology"/>
<name>A0ABR3JHU1_9AGAR</name>
<accession>A0ABR3JHU1</accession>
<evidence type="ECO:0000256" key="8">
    <source>
        <dbReference type="ARBA" id="ARBA00043149"/>
    </source>
</evidence>
<comment type="pathway">
    <text evidence="1">Polyol metabolism; glycerol degradation via glycerol kinase pathway; sn-glycerol 3-phosphate from glycerol: step 1/1.</text>
</comment>
<keyword evidence="6 9" id="KW-0418">Kinase</keyword>
<evidence type="ECO:0000259" key="10">
    <source>
        <dbReference type="Pfam" id="PF00370"/>
    </source>
</evidence>
<evidence type="ECO:0000256" key="9">
    <source>
        <dbReference type="RuleBase" id="RU003733"/>
    </source>
</evidence>
<evidence type="ECO:0000313" key="13">
    <source>
        <dbReference type="Proteomes" id="UP001556367"/>
    </source>
</evidence>
<evidence type="ECO:0000256" key="3">
    <source>
        <dbReference type="ARBA" id="ARBA00012099"/>
    </source>
</evidence>
<keyword evidence="4 9" id="KW-0808">Transferase</keyword>
<gene>
    <name evidence="12" type="ORF">HGRIS_004183</name>
</gene>
<reference evidence="13" key="1">
    <citation type="submission" date="2024-06" db="EMBL/GenBank/DDBJ databases">
        <title>Multi-omics analyses provide insights into the biosynthesis of the anticancer antibiotic pleurotin in Hohenbuehelia grisea.</title>
        <authorList>
            <person name="Weaver J.A."/>
            <person name="Alberti F."/>
        </authorList>
    </citation>
    <scope>NUCLEOTIDE SEQUENCE [LARGE SCALE GENOMIC DNA]</scope>
    <source>
        <strain evidence="13">T-177</strain>
    </source>
</reference>
<evidence type="ECO:0000256" key="5">
    <source>
        <dbReference type="ARBA" id="ARBA00022741"/>
    </source>
</evidence>
<dbReference type="InterPro" id="IPR018485">
    <property type="entry name" value="FGGY_C"/>
</dbReference>